<dbReference type="PANTHER" id="PTHR11639:SF134">
    <property type="entry name" value="PROTEIN S100-A1-RELATED"/>
    <property type="match status" value="1"/>
</dbReference>
<evidence type="ECO:0000313" key="6">
    <source>
        <dbReference type="Ensembl" id="ENSGWIP00000028020.1"/>
    </source>
</evidence>
<keyword evidence="2 4" id="KW-0479">Metal-binding</keyword>
<feature type="domain" description="EF-hand" evidence="5">
    <location>
        <begin position="49"/>
        <end position="84"/>
    </location>
</feature>
<dbReference type="GO" id="GO:0005615">
    <property type="term" value="C:extracellular space"/>
    <property type="evidence" value="ECO:0007669"/>
    <property type="project" value="TreeGrafter"/>
</dbReference>
<comment type="similarity">
    <text evidence="1 4">Belongs to the S-100 family.</text>
</comment>
<keyword evidence="3 4" id="KW-0106">Calcium</keyword>
<dbReference type="GO" id="GO:0005737">
    <property type="term" value="C:cytoplasm"/>
    <property type="evidence" value="ECO:0007669"/>
    <property type="project" value="TreeGrafter"/>
</dbReference>
<dbReference type="PROSITE" id="PS50222">
    <property type="entry name" value="EF_HAND_2"/>
    <property type="match status" value="1"/>
</dbReference>
<gene>
    <name evidence="6" type="primary">s100a10b</name>
</gene>
<dbReference type="Pfam" id="PF01023">
    <property type="entry name" value="S_100"/>
    <property type="match status" value="1"/>
</dbReference>
<dbReference type="Proteomes" id="UP000694680">
    <property type="component" value="Chromosome 16"/>
</dbReference>
<reference evidence="6" key="1">
    <citation type="submission" date="2020-06" db="EMBL/GenBank/DDBJ databases">
        <authorList>
            <consortium name="Wellcome Sanger Institute Data Sharing"/>
        </authorList>
    </citation>
    <scope>NUCLEOTIDE SEQUENCE [LARGE SCALE GENOMIC DNA]</scope>
</reference>
<evidence type="ECO:0000256" key="3">
    <source>
        <dbReference type="ARBA" id="ARBA00022837"/>
    </source>
</evidence>
<dbReference type="InterPro" id="IPR002048">
    <property type="entry name" value="EF_hand_dom"/>
</dbReference>
<dbReference type="SUPFAM" id="SSF47473">
    <property type="entry name" value="EF-hand"/>
    <property type="match status" value="1"/>
</dbReference>
<dbReference type="Gene3D" id="1.10.238.10">
    <property type="entry name" value="EF-hand"/>
    <property type="match status" value="1"/>
</dbReference>
<evidence type="ECO:0000256" key="1">
    <source>
        <dbReference type="ARBA" id="ARBA00007323"/>
    </source>
</evidence>
<dbReference type="GO" id="GO:0048306">
    <property type="term" value="F:calcium-dependent protein binding"/>
    <property type="evidence" value="ECO:0007669"/>
    <property type="project" value="TreeGrafter"/>
</dbReference>
<dbReference type="AlphaFoldDB" id="A0A8C5N1J6"/>
<dbReference type="InterPro" id="IPR001751">
    <property type="entry name" value="S100/CaBP7/8-like_CS"/>
</dbReference>
<dbReference type="CTD" id="406276"/>
<dbReference type="GeneID" id="114477872"/>
<dbReference type="InterPro" id="IPR018247">
    <property type="entry name" value="EF_Hand_1_Ca_BS"/>
</dbReference>
<dbReference type="SMART" id="SM01394">
    <property type="entry name" value="S_100"/>
    <property type="match status" value="1"/>
</dbReference>
<dbReference type="Ensembl" id="ENSGWIT00000030570.1">
    <property type="protein sequence ID" value="ENSGWIP00000028020.1"/>
    <property type="gene ID" value="ENSGWIG00000014664.1"/>
</dbReference>
<evidence type="ECO:0000256" key="4">
    <source>
        <dbReference type="RuleBase" id="RU361184"/>
    </source>
</evidence>
<reference evidence="6" key="2">
    <citation type="submission" date="2025-08" db="UniProtKB">
        <authorList>
            <consortium name="Ensembl"/>
        </authorList>
    </citation>
    <scope>IDENTIFICATION</scope>
</reference>
<evidence type="ECO:0000259" key="5">
    <source>
        <dbReference type="PROSITE" id="PS50222"/>
    </source>
</evidence>
<accession>A0A8C5N1J6</accession>
<dbReference type="InterPro" id="IPR011992">
    <property type="entry name" value="EF-hand-dom_pair"/>
</dbReference>
<evidence type="ECO:0000256" key="2">
    <source>
        <dbReference type="ARBA" id="ARBA00022723"/>
    </source>
</evidence>
<protein>
    <recommendedName>
        <fullName evidence="4">Protein S100</fullName>
    </recommendedName>
    <alternativeName>
        <fullName evidence="4">S100 calcium-binding protein</fullName>
    </alternativeName>
</protein>
<proteinExistence type="inferred from homology"/>
<sequence length="95" mass="11070">MTLLEQSMQNMIEVFHSYVEKDGDGKTLSKKQLKKLLETELPEFLKAQKNPNIVDNIMKDLDQNKDDKLNFEEFVPFVAGLVMACEKCFQKKDKK</sequence>
<keyword evidence="7" id="KW-1185">Reference proteome</keyword>
<dbReference type="PANTHER" id="PTHR11639">
    <property type="entry name" value="S100 CALCIUM-BINDING PROTEIN"/>
    <property type="match status" value="1"/>
</dbReference>
<dbReference type="GO" id="GO:0005509">
    <property type="term" value="F:calcium ion binding"/>
    <property type="evidence" value="ECO:0007669"/>
    <property type="project" value="InterPro"/>
</dbReference>
<name>A0A8C5N1J6_GOUWI</name>
<dbReference type="PROSITE" id="PS00303">
    <property type="entry name" value="S100_CABP"/>
    <property type="match status" value="1"/>
</dbReference>
<dbReference type="RefSeq" id="XP_028326340.1">
    <property type="nucleotide sequence ID" value="XM_028470539.1"/>
</dbReference>
<organism evidence="6 7">
    <name type="scientific">Gouania willdenowi</name>
    <name type="common">Blunt-snouted clingfish</name>
    <name type="synonym">Lepadogaster willdenowi</name>
    <dbReference type="NCBI Taxonomy" id="441366"/>
    <lineage>
        <taxon>Eukaryota</taxon>
        <taxon>Metazoa</taxon>
        <taxon>Chordata</taxon>
        <taxon>Craniata</taxon>
        <taxon>Vertebrata</taxon>
        <taxon>Euteleostomi</taxon>
        <taxon>Actinopterygii</taxon>
        <taxon>Neopterygii</taxon>
        <taxon>Teleostei</taxon>
        <taxon>Neoteleostei</taxon>
        <taxon>Acanthomorphata</taxon>
        <taxon>Ovalentaria</taxon>
        <taxon>Blenniimorphae</taxon>
        <taxon>Blenniiformes</taxon>
        <taxon>Gobiesocoidei</taxon>
        <taxon>Gobiesocidae</taxon>
        <taxon>Gobiesocinae</taxon>
        <taxon>Gouania</taxon>
    </lineage>
</organism>
<reference evidence="6" key="3">
    <citation type="submission" date="2025-09" db="UniProtKB">
        <authorList>
            <consortium name="Ensembl"/>
        </authorList>
    </citation>
    <scope>IDENTIFICATION</scope>
</reference>
<evidence type="ECO:0000313" key="7">
    <source>
        <dbReference type="Proteomes" id="UP000694680"/>
    </source>
</evidence>
<dbReference type="InterPro" id="IPR013787">
    <property type="entry name" value="S100_Ca-bd_sub"/>
</dbReference>
<dbReference type="PROSITE" id="PS00018">
    <property type="entry name" value="EF_HAND_1"/>
    <property type="match status" value="1"/>
</dbReference>